<reference evidence="3" key="1">
    <citation type="journal article" date="2019" name="Int. J. Syst. Evol. Microbiol.">
        <title>The Global Catalogue of Microorganisms (GCM) 10K type strain sequencing project: providing services to taxonomists for standard genome sequencing and annotation.</title>
        <authorList>
            <consortium name="The Broad Institute Genomics Platform"/>
            <consortium name="The Broad Institute Genome Sequencing Center for Infectious Disease"/>
            <person name="Wu L."/>
            <person name="Ma J."/>
        </authorList>
    </citation>
    <scope>NUCLEOTIDE SEQUENCE [LARGE SCALE GENOMIC DNA]</scope>
    <source>
        <strain evidence="3">JCM 16117</strain>
    </source>
</reference>
<dbReference type="EMBL" id="BAAAQY010000015">
    <property type="protein sequence ID" value="GAA2248984.1"/>
    <property type="molecule type" value="Genomic_DNA"/>
</dbReference>
<dbReference type="Proteomes" id="UP001500929">
    <property type="component" value="Unassembled WGS sequence"/>
</dbReference>
<dbReference type="PANTHER" id="PTHR33993">
    <property type="entry name" value="GLYOXALASE-RELATED"/>
    <property type="match status" value="1"/>
</dbReference>
<dbReference type="SUPFAM" id="SSF54593">
    <property type="entry name" value="Glyoxalase/Bleomycin resistance protein/Dihydroxybiphenyl dioxygenase"/>
    <property type="match status" value="2"/>
</dbReference>
<protein>
    <submittedName>
        <fullName evidence="2">VOC family protein</fullName>
    </submittedName>
</protein>
<feature type="domain" description="VOC" evidence="1">
    <location>
        <begin position="11"/>
        <end position="127"/>
    </location>
</feature>
<dbReference type="InterPro" id="IPR052164">
    <property type="entry name" value="Anthracycline_SecMetBiosynth"/>
</dbReference>
<dbReference type="PANTHER" id="PTHR33993:SF14">
    <property type="entry name" value="GB|AAF24581.1"/>
    <property type="match status" value="1"/>
</dbReference>
<dbReference type="RefSeq" id="WP_259481610.1">
    <property type="nucleotide sequence ID" value="NZ_BAAAQY010000015.1"/>
</dbReference>
<evidence type="ECO:0000259" key="1">
    <source>
        <dbReference type="PROSITE" id="PS51819"/>
    </source>
</evidence>
<sequence>MSGPARRYPRGVSCWVDTEQPDPVAASGFYGALFGWEFENAMPPGAPAVYLIATLQGSDVAAIGSASPEAGGAGWNTYFAVDDADADATAVVHAGGTLVSAPEDAGPGGRAAAGRDPLGAEFGLWQARRRLGAQRVNEPGSWNFSNLRSTDPAASKAYYAELFGWSYLDLGDTVEAMIAVDGYGDHLAATVDPGIFDRQAGAPAGFADVIGAVQRAADGETDHWEVVFSVASRAESLARAEGLGATVVSTVDTPWSLLARIRDPQGAELTLSEFRDPR</sequence>
<comment type="caution">
    <text evidence="2">The sequence shown here is derived from an EMBL/GenBank/DDBJ whole genome shotgun (WGS) entry which is preliminary data.</text>
</comment>
<evidence type="ECO:0000313" key="3">
    <source>
        <dbReference type="Proteomes" id="UP001500929"/>
    </source>
</evidence>
<dbReference type="Gene3D" id="3.10.180.10">
    <property type="entry name" value="2,3-Dihydroxybiphenyl 1,2-Dioxygenase, domain 1"/>
    <property type="match status" value="2"/>
</dbReference>
<dbReference type="InterPro" id="IPR037523">
    <property type="entry name" value="VOC_core"/>
</dbReference>
<feature type="domain" description="VOC" evidence="1">
    <location>
        <begin position="141"/>
        <end position="274"/>
    </location>
</feature>
<keyword evidence="3" id="KW-1185">Reference proteome</keyword>
<dbReference type="Pfam" id="PF18029">
    <property type="entry name" value="Glyoxalase_6"/>
    <property type="match status" value="2"/>
</dbReference>
<proteinExistence type="predicted"/>
<dbReference type="InterPro" id="IPR041581">
    <property type="entry name" value="Glyoxalase_6"/>
</dbReference>
<evidence type="ECO:0000313" key="2">
    <source>
        <dbReference type="EMBL" id="GAA2248984.1"/>
    </source>
</evidence>
<dbReference type="PROSITE" id="PS51819">
    <property type="entry name" value="VOC"/>
    <property type="match status" value="2"/>
</dbReference>
<name>A0ABP5R258_9MICO</name>
<dbReference type="InterPro" id="IPR029068">
    <property type="entry name" value="Glyas_Bleomycin-R_OHBP_Dase"/>
</dbReference>
<organism evidence="2 3">
    <name type="scientific">Herbiconiux moechotypicola</name>
    <dbReference type="NCBI Taxonomy" id="637393"/>
    <lineage>
        <taxon>Bacteria</taxon>
        <taxon>Bacillati</taxon>
        <taxon>Actinomycetota</taxon>
        <taxon>Actinomycetes</taxon>
        <taxon>Micrococcales</taxon>
        <taxon>Microbacteriaceae</taxon>
        <taxon>Herbiconiux</taxon>
    </lineage>
</organism>
<accession>A0ABP5R258</accession>
<gene>
    <name evidence="2" type="ORF">GCM10009851_38050</name>
</gene>